<gene>
    <name evidence="1" type="ORF">OH818_09220</name>
</gene>
<dbReference type="EMBL" id="CP114029">
    <property type="protein sequence ID" value="WAP70253.1"/>
    <property type="molecule type" value="Genomic_DNA"/>
</dbReference>
<protein>
    <submittedName>
        <fullName evidence="1">Uncharacterized protein</fullName>
    </submittedName>
</protein>
<evidence type="ECO:0000313" key="2">
    <source>
        <dbReference type="Proteomes" id="UP001164020"/>
    </source>
</evidence>
<reference evidence="1" key="1">
    <citation type="submission" date="2022-12" db="EMBL/GenBank/DDBJ databases">
        <title>Jiella pelagia sp. nov., isolated from phosphonate enriched culture of Northwest Pacific surface seawater.</title>
        <authorList>
            <person name="Shin D.Y."/>
            <person name="Hwang C.Y."/>
        </authorList>
    </citation>
    <scope>NUCLEOTIDE SEQUENCE</scope>
    <source>
        <strain evidence="1">HL-NP1</strain>
    </source>
</reference>
<proteinExistence type="predicted"/>
<dbReference type="RefSeq" id="WP_268882723.1">
    <property type="nucleotide sequence ID" value="NZ_CP114029.1"/>
</dbReference>
<organism evidence="1 2">
    <name type="scientific">Jiella pelagia</name>
    <dbReference type="NCBI Taxonomy" id="2986949"/>
    <lineage>
        <taxon>Bacteria</taxon>
        <taxon>Pseudomonadati</taxon>
        <taxon>Pseudomonadota</taxon>
        <taxon>Alphaproteobacteria</taxon>
        <taxon>Hyphomicrobiales</taxon>
        <taxon>Aurantimonadaceae</taxon>
        <taxon>Jiella</taxon>
    </lineage>
</organism>
<accession>A0ABY7C3H1</accession>
<keyword evidence="2" id="KW-1185">Reference proteome</keyword>
<sequence>MGGRKRVSPLPARLGEVSRFGIWSTQFGAVDASRMRQEKRFDIDIDGAASSLPVEGGEYLVDKRVIFWPLDRQLLAKIDDGTTLSIRGWGEPKIDLLGDDGLIARTVEGCSLAVRASVDRAQLAAGVAEGATLWNAARDPARRVAVLKDIMPKDAACERSGDDASCRVGEQANSILARFDSTNDEFMIRAEIAHGAGDHEAYRNRLYDTVAAFGIPQTFADRCLLQGLVTLDVAGYRVECDSYTPPNSTIATFYIRQP</sequence>
<name>A0ABY7C3H1_9HYPH</name>
<evidence type="ECO:0000313" key="1">
    <source>
        <dbReference type="EMBL" id="WAP70253.1"/>
    </source>
</evidence>
<dbReference type="Proteomes" id="UP001164020">
    <property type="component" value="Chromosome"/>
</dbReference>